<evidence type="ECO:0000256" key="4">
    <source>
        <dbReference type="ARBA" id="ARBA00022692"/>
    </source>
</evidence>
<feature type="transmembrane region" description="Helical" evidence="7">
    <location>
        <begin position="59"/>
        <end position="79"/>
    </location>
</feature>
<evidence type="ECO:0000259" key="8">
    <source>
        <dbReference type="Pfam" id="PF03600"/>
    </source>
</evidence>
<dbReference type="CDD" id="cd01117">
    <property type="entry name" value="YbiR_permease"/>
    <property type="match status" value="1"/>
</dbReference>
<proteinExistence type="predicted"/>
<comment type="subcellular location">
    <subcellularLocation>
        <location evidence="1">Cell membrane</location>
        <topology evidence="1">Multi-pass membrane protein</topology>
    </subcellularLocation>
</comment>
<sequence>MALASLEKVVVGTIAFVIFWILAVFPAVPFLPIGRTAGSLLGAMLMIIFRVITPSQAYAAIDLSVLGLLFGTMVVSIYLERANAFKYLGILFSWKSRGAKDLLCRISIFTAVCSALFTNDTCCVLLTEFILKIARENNIPPHPLLLALASSANVGSSATPIGNPQNLIIALQSHISFGDFLLGILPAMLVGIVVNALILLGMYWKLLHTNKDEENAVDEVISVEDAASHQFSPVHMSHRPSFEHDHVSDSIDPRFSPNKDHLGITESNVCRTPARNVECARNSGASKDQVPGIDSFSRKLEEKIAVEGEQGLKEMASCIEDGIPLEDTEKKETFIKKWKRKSWKACLYLVTLGMLIALLMGLNLSWTVLTAALVLMVLDFQDAGPCLDKVSYSLLVFFCGMFITVDGFNRTGIPSALWNVMEPHARINHAGGVAVLSFVILFLSNVASNVPTVLLLGGRVAASAAAISPGEEKRAWLILAWVSTVAGNLSLLGSAANLIVCEQARRAKPLGYTLGFWTHLKFGFPSTLIVTAIGLVLIRS</sequence>
<organism evidence="9 10">
    <name type="scientific">Ficus carica</name>
    <name type="common">Common fig</name>
    <dbReference type="NCBI Taxonomy" id="3494"/>
    <lineage>
        <taxon>Eukaryota</taxon>
        <taxon>Viridiplantae</taxon>
        <taxon>Streptophyta</taxon>
        <taxon>Embryophyta</taxon>
        <taxon>Tracheophyta</taxon>
        <taxon>Spermatophyta</taxon>
        <taxon>Magnoliopsida</taxon>
        <taxon>eudicotyledons</taxon>
        <taxon>Gunneridae</taxon>
        <taxon>Pentapetalae</taxon>
        <taxon>rosids</taxon>
        <taxon>fabids</taxon>
        <taxon>Rosales</taxon>
        <taxon>Moraceae</taxon>
        <taxon>Ficeae</taxon>
        <taxon>Ficus</taxon>
    </lineage>
</organism>
<dbReference type="PANTHER" id="PTHR43302">
    <property type="entry name" value="TRANSPORTER ARSB-RELATED"/>
    <property type="match status" value="1"/>
</dbReference>
<evidence type="ECO:0000256" key="3">
    <source>
        <dbReference type="ARBA" id="ARBA00022475"/>
    </source>
</evidence>
<evidence type="ECO:0000256" key="6">
    <source>
        <dbReference type="ARBA" id="ARBA00023136"/>
    </source>
</evidence>
<keyword evidence="5 7" id="KW-1133">Transmembrane helix</keyword>
<feature type="transmembrane region" description="Helical" evidence="7">
    <location>
        <begin position="9"/>
        <end position="27"/>
    </location>
</feature>
<dbReference type="InterPro" id="IPR004680">
    <property type="entry name" value="Cit_transptr-like_dom"/>
</dbReference>
<dbReference type="PANTHER" id="PTHR43302:SF5">
    <property type="entry name" value="TRANSPORTER ARSB-RELATED"/>
    <property type="match status" value="1"/>
</dbReference>
<dbReference type="EMBL" id="BTGU01000003">
    <property type="protein sequence ID" value="GMN32046.1"/>
    <property type="molecule type" value="Genomic_DNA"/>
</dbReference>
<dbReference type="GO" id="GO:0055085">
    <property type="term" value="P:transmembrane transport"/>
    <property type="evidence" value="ECO:0007669"/>
    <property type="project" value="InterPro"/>
</dbReference>
<evidence type="ECO:0000313" key="10">
    <source>
        <dbReference type="Proteomes" id="UP001187192"/>
    </source>
</evidence>
<evidence type="ECO:0000256" key="2">
    <source>
        <dbReference type="ARBA" id="ARBA00022448"/>
    </source>
</evidence>
<keyword evidence="4 7" id="KW-0812">Transmembrane</keyword>
<feature type="transmembrane region" description="Helical" evidence="7">
    <location>
        <begin position="430"/>
        <end position="456"/>
    </location>
</feature>
<dbReference type="GO" id="GO:0005886">
    <property type="term" value="C:plasma membrane"/>
    <property type="evidence" value="ECO:0007669"/>
    <property type="project" value="UniProtKB-SubCell"/>
</dbReference>
<evidence type="ECO:0000256" key="1">
    <source>
        <dbReference type="ARBA" id="ARBA00004651"/>
    </source>
</evidence>
<feature type="transmembrane region" description="Helical" evidence="7">
    <location>
        <begin position="180"/>
        <end position="204"/>
    </location>
</feature>
<keyword evidence="3" id="KW-1003">Cell membrane</keyword>
<keyword evidence="10" id="KW-1185">Reference proteome</keyword>
<dbReference type="Proteomes" id="UP001187192">
    <property type="component" value="Unassembled WGS sequence"/>
</dbReference>
<evidence type="ECO:0000256" key="5">
    <source>
        <dbReference type="ARBA" id="ARBA00022989"/>
    </source>
</evidence>
<keyword evidence="2" id="KW-0813">Transport</keyword>
<dbReference type="AlphaFoldDB" id="A0AA88A0G0"/>
<protein>
    <recommendedName>
        <fullName evidence="8">Citrate transporter-like domain-containing protein</fullName>
    </recommendedName>
</protein>
<gene>
    <name evidence="9" type="ORF">TIFTF001_003499</name>
</gene>
<feature type="domain" description="Citrate transporter-like" evidence="8">
    <location>
        <begin position="20"/>
        <end position="486"/>
    </location>
</feature>
<feature type="transmembrane region" description="Helical" evidence="7">
    <location>
        <begin position="476"/>
        <end position="500"/>
    </location>
</feature>
<comment type="caution">
    <text evidence="9">The sequence shown here is derived from an EMBL/GenBank/DDBJ whole genome shotgun (WGS) entry which is preliminary data.</text>
</comment>
<feature type="transmembrane region" description="Helical" evidence="7">
    <location>
        <begin position="345"/>
        <end position="378"/>
    </location>
</feature>
<reference evidence="9" key="1">
    <citation type="submission" date="2023-07" db="EMBL/GenBank/DDBJ databases">
        <title>draft genome sequence of fig (Ficus carica).</title>
        <authorList>
            <person name="Takahashi T."/>
            <person name="Nishimura K."/>
        </authorList>
    </citation>
    <scope>NUCLEOTIDE SEQUENCE</scope>
</reference>
<evidence type="ECO:0000256" key="7">
    <source>
        <dbReference type="SAM" id="Phobius"/>
    </source>
</evidence>
<evidence type="ECO:0000313" key="9">
    <source>
        <dbReference type="EMBL" id="GMN32046.1"/>
    </source>
</evidence>
<keyword evidence="6 7" id="KW-0472">Membrane</keyword>
<name>A0AA88A0G0_FICCA</name>
<dbReference type="Pfam" id="PF03600">
    <property type="entry name" value="CitMHS"/>
    <property type="match status" value="1"/>
</dbReference>
<feature type="transmembrane region" description="Helical" evidence="7">
    <location>
        <begin position="520"/>
        <end position="538"/>
    </location>
</feature>
<accession>A0AA88A0G0</accession>
<feature type="transmembrane region" description="Helical" evidence="7">
    <location>
        <begin position="33"/>
        <end position="52"/>
    </location>
</feature>